<dbReference type="EnsemblPlants" id="PGSC0003DMT400097300">
    <property type="protein sequence ID" value="PGSC0003DMT400097300"/>
    <property type="gene ID" value="PGSC0003DMG400046871"/>
</dbReference>
<dbReference type="AlphaFoldDB" id="M1E0C1"/>
<evidence type="ECO:0000313" key="1">
    <source>
        <dbReference type="EnsemblPlants" id="PGSC0003DMT400097300"/>
    </source>
</evidence>
<sequence length="306" mass="34294">MRPLRGQLRHVTTTGCSRVVTMPKHVTLPTPRMKSRSSVCGYTNSSHSYPRGRRECANVKFKDTISYTSHGTIANLNTFTIANEQSMNVSLSLCEPIDSLPCVDNVLVENVDTLVDPIDDRIDSSSKIDLCPPSVDTYALNASSLFFDHSLCKYNILFEDDKITPSDVPSGENHESSIVLDNYTCYNNPLWYEAFPPKDGNLFLENESTLVGKIYDDEEGGVCFPIPFSSWCVPIVNGMTYEFESISSHTHENILEEVELPDTFLYYLFTYDDAHGVEWSMLLGGQSAILINGGALDLVMWAFYPF</sequence>
<dbReference type="PaxDb" id="4113-PGSC0003DMT400097300"/>
<protein>
    <submittedName>
        <fullName evidence="1">Uncharacterized protein</fullName>
    </submittedName>
</protein>
<dbReference type="Gramene" id="PGSC0003DMT400097300">
    <property type="protein sequence ID" value="PGSC0003DMT400097300"/>
    <property type="gene ID" value="PGSC0003DMG400046871"/>
</dbReference>
<evidence type="ECO:0000313" key="2">
    <source>
        <dbReference type="Proteomes" id="UP000011115"/>
    </source>
</evidence>
<dbReference type="Proteomes" id="UP000011115">
    <property type="component" value="Unassembled WGS sequence"/>
</dbReference>
<dbReference type="HOGENOM" id="CLU_910326_0_0_1"/>
<proteinExistence type="predicted"/>
<accession>M1E0C1</accession>
<organism evidence="1 2">
    <name type="scientific">Solanum tuberosum</name>
    <name type="common">Potato</name>
    <dbReference type="NCBI Taxonomy" id="4113"/>
    <lineage>
        <taxon>Eukaryota</taxon>
        <taxon>Viridiplantae</taxon>
        <taxon>Streptophyta</taxon>
        <taxon>Embryophyta</taxon>
        <taxon>Tracheophyta</taxon>
        <taxon>Spermatophyta</taxon>
        <taxon>Magnoliopsida</taxon>
        <taxon>eudicotyledons</taxon>
        <taxon>Gunneridae</taxon>
        <taxon>Pentapetalae</taxon>
        <taxon>asterids</taxon>
        <taxon>lamiids</taxon>
        <taxon>Solanales</taxon>
        <taxon>Solanaceae</taxon>
        <taxon>Solanoideae</taxon>
        <taxon>Solaneae</taxon>
        <taxon>Solanum</taxon>
    </lineage>
</organism>
<reference evidence="2" key="1">
    <citation type="journal article" date="2011" name="Nature">
        <title>Genome sequence and analysis of the tuber crop potato.</title>
        <authorList>
            <consortium name="The Potato Genome Sequencing Consortium"/>
        </authorList>
    </citation>
    <scope>NUCLEOTIDE SEQUENCE [LARGE SCALE GENOMIC DNA]</scope>
    <source>
        <strain evidence="2">cv. DM1-3 516 R44</strain>
    </source>
</reference>
<reference evidence="1" key="2">
    <citation type="submission" date="2015-06" db="UniProtKB">
        <authorList>
            <consortium name="EnsemblPlants"/>
        </authorList>
    </citation>
    <scope>IDENTIFICATION</scope>
    <source>
        <strain evidence="1">DM1-3 516 R44</strain>
    </source>
</reference>
<name>M1E0C1_SOLTU</name>
<keyword evidence="2" id="KW-1185">Reference proteome</keyword>
<dbReference type="InParanoid" id="M1E0C1"/>